<proteinExistence type="predicted"/>
<dbReference type="AlphaFoldDB" id="A0A8J4H8K6"/>
<dbReference type="InterPro" id="IPR036457">
    <property type="entry name" value="PPM-type-like_dom_sf"/>
</dbReference>
<evidence type="ECO:0000313" key="3">
    <source>
        <dbReference type="Proteomes" id="UP000677918"/>
    </source>
</evidence>
<dbReference type="PROSITE" id="PS51746">
    <property type="entry name" value="PPM_2"/>
    <property type="match status" value="1"/>
</dbReference>
<protein>
    <submittedName>
        <fullName evidence="2">Serine/threonine protein phosphatase</fullName>
    </submittedName>
</protein>
<comment type="caution">
    <text evidence="2">The sequence shown here is derived from an EMBL/GenBank/DDBJ whole genome shotgun (WGS) entry which is preliminary data.</text>
</comment>
<organism evidence="2 3">
    <name type="scientific">Xylanibacillus composti</name>
    <dbReference type="NCBI Taxonomy" id="1572762"/>
    <lineage>
        <taxon>Bacteria</taxon>
        <taxon>Bacillati</taxon>
        <taxon>Bacillota</taxon>
        <taxon>Bacilli</taxon>
        <taxon>Bacillales</taxon>
        <taxon>Paenibacillaceae</taxon>
        <taxon>Xylanibacillus</taxon>
    </lineage>
</organism>
<dbReference type="Proteomes" id="UP000677918">
    <property type="component" value="Unassembled WGS sequence"/>
</dbReference>
<gene>
    <name evidence="2" type="ORF">XYCOK13_38880</name>
</gene>
<evidence type="ECO:0000313" key="2">
    <source>
        <dbReference type="EMBL" id="GIQ71064.1"/>
    </source>
</evidence>
<dbReference type="Pfam" id="PF13672">
    <property type="entry name" value="PP2C_2"/>
    <property type="match status" value="1"/>
</dbReference>
<dbReference type="EMBL" id="BOVK01000069">
    <property type="protein sequence ID" value="GIQ71064.1"/>
    <property type="molecule type" value="Genomic_DNA"/>
</dbReference>
<accession>A0A8J4H8K6</accession>
<evidence type="ECO:0000259" key="1">
    <source>
        <dbReference type="PROSITE" id="PS51746"/>
    </source>
</evidence>
<dbReference type="SUPFAM" id="SSF81606">
    <property type="entry name" value="PP2C-like"/>
    <property type="match status" value="1"/>
</dbReference>
<dbReference type="InterPro" id="IPR001932">
    <property type="entry name" value="PPM-type_phosphatase-like_dom"/>
</dbReference>
<sequence>MNITAVSMQGSSDCNEDAIIRNDGLGLYGVVDGATSLVPYRSENGDTGGKLASTLIADFLNTQKELSVSGATVGPEALMELLSEANRRLARQMELCGIESARKEQLWTACAVVVRVGERFIDFAHAGDCMLIVTYRDGTIRVVTHDQLASVDERSMQWWVKGMEEGLANREELRDFVKPRIMEGRKLANRPGGYAVLNGDPAFVDYAEFGRLSRTNVESLLLISDGLYIPKPLDASPADGALEVAESVRDKGLERYLEWLIALEESDPDCLRMPRFKKSDDKTAVLVQFNS</sequence>
<feature type="domain" description="PPM-type phosphatase" evidence="1">
    <location>
        <begin position="2"/>
        <end position="289"/>
    </location>
</feature>
<keyword evidence="3" id="KW-1185">Reference proteome</keyword>
<dbReference type="RefSeq" id="WP_213413871.1">
    <property type="nucleotide sequence ID" value="NZ_BOVK01000069.1"/>
</dbReference>
<reference evidence="2" key="1">
    <citation type="submission" date="2021-04" db="EMBL/GenBank/DDBJ databases">
        <title>Draft genome sequence of Xylanibacillus composti strain K13.</title>
        <authorList>
            <person name="Uke A."/>
            <person name="Chhe C."/>
            <person name="Baramee S."/>
            <person name="Kosugi A."/>
        </authorList>
    </citation>
    <scope>NUCLEOTIDE SEQUENCE</scope>
    <source>
        <strain evidence="2">K13</strain>
    </source>
</reference>
<dbReference type="Gene3D" id="3.60.40.10">
    <property type="entry name" value="PPM-type phosphatase domain"/>
    <property type="match status" value="1"/>
</dbReference>
<name>A0A8J4H8K6_9BACL</name>